<accession>A0A225VS60</accession>
<evidence type="ECO:0000313" key="1">
    <source>
        <dbReference type="EMBL" id="OWZ08172.1"/>
    </source>
</evidence>
<dbReference type="Proteomes" id="UP000198211">
    <property type="component" value="Unassembled WGS sequence"/>
</dbReference>
<dbReference type="AlphaFoldDB" id="A0A225VS60"/>
<sequence length="64" mass="7224">MREGWCDLDLLLDSYFLHFPKRTDEVAWCPGIEARSANLADPQLHRREPADLIEALAECAAADP</sequence>
<protein>
    <submittedName>
        <fullName evidence="1">Uncharacterized protein</fullName>
    </submittedName>
</protein>
<gene>
    <name evidence="1" type="ORF">PHMEG_00019330</name>
</gene>
<reference evidence="2" key="1">
    <citation type="submission" date="2017-03" db="EMBL/GenBank/DDBJ databases">
        <title>Phytopthora megakarya and P. palmivora, two closely related causual agents of cacao black pod achieved similar genome size and gene model numbers by different mechanisms.</title>
        <authorList>
            <person name="Ali S."/>
            <person name="Shao J."/>
            <person name="Larry D.J."/>
            <person name="Kronmiller B."/>
            <person name="Shen D."/>
            <person name="Strem M.D."/>
            <person name="Melnick R.L."/>
            <person name="Guiltinan M.J."/>
            <person name="Tyler B.M."/>
            <person name="Meinhardt L.W."/>
            <person name="Bailey B.A."/>
        </authorList>
    </citation>
    <scope>NUCLEOTIDE SEQUENCE [LARGE SCALE GENOMIC DNA]</scope>
    <source>
        <strain evidence="2">zdho120</strain>
    </source>
</reference>
<dbReference type="EMBL" id="NBNE01003248">
    <property type="protein sequence ID" value="OWZ08172.1"/>
    <property type="molecule type" value="Genomic_DNA"/>
</dbReference>
<organism evidence="1 2">
    <name type="scientific">Phytophthora megakarya</name>
    <dbReference type="NCBI Taxonomy" id="4795"/>
    <lineage>
        <taxon>Eukaryota</taxon>
        <taxon>Sar</taxon>
        <taxon>Stramenopiles</taxon>
        <taxon>Oomycota</taxon>
        <taxon>Peronosporomycetes</taxon>
        <taxon>Peronosporales</taxon>
        <taxon>Peronosporaceae</taxon>
        <taxon>Phytophthora</taxon>
    </lineage>
</organism>
<comment type="caution">
    <text evidence="1">The sequence shown here is derived from an EMBL/GenBank/DDBJ whole genome shotgun (WGS) entry which is preliminary data.</text>
</comment>
<evidence type="ECO:0000313" key="2">
    <source>
        <dbReference type="Proteomes" id="UP000198211"/>
    </source>
</evidence>
<dbReference type="OrthoDB" id="110561at2759"/>
<name>A0A225VS60_9STRA</name>
<keyword evidence="2" id="KW-1185">Reference proteome</keyword>
<proteinExistence type="predicted"/>